<dbReference type="EMBL" id="JAYKXP010000144">
    <property type="protein sequence ID" value="KAK7022894.1"/>
    <property type="molecule type" value="Genomic_DNA"/>
</dbReference>
<dbReference type="Proteomes" id="UP001383192">
    <property type="component" value="Unassembled WGS sequence"/>
</dbReference>
<dbReference type="AlphaFoldDB" id="A0AAW0BA44"/>
<comment type="caution">
    <text evidence="1">The sequence shown here is derived from an EMBL/GenBank/DDBJ whole genome shotgun (WGS) entry which is preliminary data.</text>
</comment>
<gene>
    <name evidence="1" type="ORF">VNI00_016881</name>
</gene>
<evidence type="ECO:0000313" key="1">
    <source>
        <dbReference type="EMBL" id="KAK7022894.1"/>
    </source>
</evidence>
<name>A0AAW0BA44_9AGAR</name>
<organism evidence="1 2">
    <name type="scientific">Paramarasmius palmivorus</name>
    <dbReference type="NCBI Taxonomy" id="297713"/>
    <lineage>
        <taxon>Eukaryota</taxon>
        <taxon>Fungi</taxon>
        <taxon>Dikarya</taxon>
        <taxon>Basidiomycota</taxon>
        <taxon>Agaricomycotina</taxon>
        <taxon>Agaricomycetes</taxon>
        <taxon>Agaricomycetidae</taxon>
        <taxon>Agaricales</taxon>
        <taxon>Marasmiineae</taxon>
        <taxon>Marasmiaceae</taxon>
        <taxon>Paramarasmius</taxon>
    </lineage>
</organism>
<reference evidence="1 2" key="1">
    <citation type="submission" date="2024-01" db="EMBL/GenBank/DDBJ databases">
        <title>A draft genome for a cacao thread blight-causing isolate of Paramarasmius palmivorus.</title>
        <authorList>
            <person name="Baruah I.K."/>
            <person name="Bukari Y."/>
            <person name="Amoako-Attah I."/>
            <person name="Meinhardt L.W."/>
            <person name="Bailey B.A."/>
            <person name="Cohen S.P."/>
        </authorList>
    </citation>
    <scope>NUCLEOTIDE SEQUENCE [LARGE SCALE GENOMIC DNA]</scope>
    <source>
        <strain evidence="1 2">GH-12</strain>
    </source>
</reference>
<sequence length="344" mass="39968">MRFVFIIKSQDKVAELQQIHMVYPQAAKLETLGANTFWERLSVLCTERIFDKRLTNLRSQLVPIAPRFSNLEHSKLKRCELDKEIHDTHSYVMTQPQLANMVVAFGATSDSFFIAAGARTHSDHISKDMNDSLVTQIHTPIDYASLGPSGEWFLRGRNPHDKTRYTCCYQLGVSRDTSHHQLYEKLQNDNHTYGVTFGPNYSSTWFKRNGRHWEHYNFEHIQAAWVTQTQEDHPGMRFRIVTGARRATVILFEDGRIAWHSLADNVADTLSAARKLRLRVRDVEEYQYLALSPTHPNHVFVQFEDGSVTWWAPRYMAERLKEYAQHNDLVHRLSARKLQPEVTG</sequence>
<evidence type="ECO:0000313" key="2">
    <source>
        <dbReference type="Proteomes" id="UP001383192"/>
    </source>
</evidence>
<proteinExistence type="predicted"/>
<accession>A0AAW0BA44</accession>
<keyword evidence="2" id="KW-1185">Reference proteome</keyword>
<protein>
    <submittedName>
        <fullName evidence="1">Uncharacterized protein</fullName>
    </submittedName>
</protein>